<evidence type="ECO:0000256" key="3">
    <source>
        <dbReference type="ARBA" id="ARBA00022729"/>
    </source>
</evidence>
<keyword evidence="9" id="KW-1185">Reference proteome</keyword>
<dbReference type="InterPro" id="IPR015255">
    <property type="entry name" value="Vitellinogen_open_b-sht"/>
</dbReference>
<sequence>MSLFNKPKRNIRRRPFNDDDEDNENRMEVEDTQPIKSKTKKKDKPKQTLLSFGEELEEADDGEVFKVKKSSRSKKLMKQLDHERRKKKGEEKMQVDSEQANMSIKQEKDLEIKTDDLVRKLKLKIVKIKNTGPLILNGRAALAAGKDDYTSDEEEDEPRSHKFRRNTDKADTMKILLESGCIPDAAMIHAARKCRQKARELGTDYIPIEEQSDDKGKSRLIREEDHDRSDDDDSQDRIDMTVNTEARDKEKRREAFLASQVPLKLSDDESEHENEEEEWEAQQIRKGVTGAQIAAAQQDSMMQQQYSMGMNVNTMMGSGISLEMVMMPAPPPPPAIQPPDPTKIIPITPQEVVTKMRARLDSLKEVHRRHQLDQDRLEQELGQTVKELDDGEIRAPQLAQRFRYYQELRGYVTDLVECLDEKLPLVVGLEQRWLELYSERAIELMERRRQDTRDQAEEITTAARGQPIRRGPEVEARIRRATEREGRRARRRRARELAPTLPKHIDGMSSDDEVTEQQNLAFKQTKDEIDNESKEIFADVMDEYCTIRGILSKLESWRETDRDAYMEAYVSLCIPKIISPIIRLQLLTWNPIMESADIERTKWYNTLLLYALDNKETEESLKRDPDVRLVPFTVEKIVIPKLTSIVERIWDPMSTSQTLRLVGTVNRLIREYPNLNDTSKPLETLFNAILEKIKSAVENDVFIPIFPKQVLDTKHQFFQRQFAMAVKLLRNLLSWQGLLGDTQLKNLALGSLLNRYLLAGLRVSIPNDALFKANMVMSTLPRAWLQGETIEHLRMFATLIQQLSEQLDQANPAHNSGVLLPSGASSSWGFNGKLKIQAEKNIAIMQFESLKMTIWNGKMQEQGEIQDIPEDVADLLKPFQIIYKNGLIENFTTEATSPWSVNIKRSIAGILQLDLSNLQKEAAFHSTERNHYGQCNIEYVVNPEQKNEWLIRKFFDPRTCIGHPHYTWSNVPNMLCPNGDQNPILKSSERLYKIKVNGSLNDILFVNASGGIYVQPFQSFGEAHFHFTRQIFKLIVVKNTVNKILTENLYFKVLQHELPEVDLTQGRGTLDKNTVFKSIGSLLDRLSQKLENPGLDTETDNLHNTTITVLLYYLGMLDIVDLRNAYTKISGTSYKEETIRNMFLEALPQIGTKEAALFILELIQDKKVSDMSAIQLLTQLPFHIRKPDVQLLVNLQIFLNLPEKISIEVQNTAILTYGTLIYKTCLLYCPYEMLDDYVRLYLDKFTETKEYEKKMIWLEGLANIQLGRVVEFLEPIASGNNAESRHFRVLAAWASLSTAPLRPDVIYPVYWPILINRTEHLEMRVAALTLLIVSSPTPSRLISLYWYMQSEPSQHLYNYFYTILKSMERTTHPCYVHIGMIAAQFTRVLHPTKNQYLITGNYLFDYQDTYRKFGAMIHGIVIANPLTNIPEVLYVTLNTYGSGININHVSLYIKAEGLLHSLSTHLDGPTQVKDILKKFKLDQKQSGSVHLEIIARIQEKTVLCLHLNETNIIKGFKYLSSLPDNIYNIYQNMEFHVNQQRINVPLTIESVQVTDLGANVRLAIIATSLFSMRGNFTHISIGRNNHVILRTSIHKSEIIENYNPFIDTWHSAERVHSIHGYLPVNITLGFENRPFISYNTPGEHLKMGITAHARTTTNIKGLNIETKLHHICPTCPQLFKVTKSPTYKPKTIDIFQVELAELGGQMYIKLFDCENIISREKIIRDVFSSHRANYPIWPFLEFALTALHFLDYCTYVPPKGSCGIAAYINTIDVQRTQVKFEYIKNPSHHVLSLTHRNAESLQILQQWNIAALYEITSWTSDMIKIKATKIIPGQKILKFCLEVEKEIPWEWDFLSIKPSEPAKIALNAVWGYSDTAKGKCSGSSITLNLLGEISENQLENAKISQWPYEECRIQSEGKRFIPFSDACYEVSRELSTLRKYQIIAQYENIPENIMRLAWKFRALYDLIGGNSTSDSISKKFNVTAIFPKKSDTDYFLTRTRIHKYIDLSISKTFFGTCIVTPDYIRSIHNVTYSFHDKPEVLLLGHCYSENPKYALTARNDLYGININIYDEIDTVRIIPNQTGGTLYNNTMYIPLPQNFIFHSLGSKRVRLDDNTIDIIVPNLYLYMHWTQEQILLFFPTYLLEFSCGLCVLDFLDINNLYEKL</sequence>
<dbReference type="Gene3D" id="2.30.230.10">
    <property type="entry name" value="Lipovitellin, beta-sheet shell regions, chain A"/>
    <property type="match status" value="1"/>
</dbReference>
<dbReference type="InterPro" id="IPR001747">
    <property type="entry name" value="Vitellogenin_N"/>
</dbReference>
<dbReference type="InterPro" id="IPR015816">
    <property type="entry name" value="Vitellinogen_b-sht_N"/>
</dbReference>
<keyword evidence="3" id="KW-0732">Signal</keyword>
<comment type="caution">
    <text evidence="5">Lacks conserved residue(s) required for the propagation of feature annotation.</text>
</comment>
<dbReference type="GO" id="GO:0005319">
    <property type="term" value="F:lipid transporter activity"/>
    <property type="evidence" value="ECO:0007669"/>
    <property type="project" value="InterPro"/>
</dbReference>
<feature type="compositionally biased region" description="Basic residues" evidence="6">
    <location>
        <begin position="67"/>
        <end position="77"/>
    </location>
</feature>
<feature type="compositionally biased region" description="Basic and acidic residues" evidence="6">
    <location>
        <begin position="213"/>
        <end position="255"/>
    </location>
</feature>
<dbReference type="Gene3D" id="1.25.10.20">
    <property type="entry name" value="Vitellinogen, superhelical"/>
    <property type="match status" value="1"/>
</dbReference>
<dbReference type="PANTHER" id="PTHR12214">
    <property type="entry name" value="GC-RICH SEQUENCE DNA-BINDING FACTOR"/>
    <property type="match status" value="1"/>
</dbReference>
<feature type="region of interest" description="Disordered" evidence="6">
    <location>
        <begin position="205"/>
        <end position="284"/>
    </location>
</feature>
<name>A0A2A3EU71_APICC</name>
<dbReference type="Pfam" id="PF07842">
    <property type="entry name" value="GCFC"/>
    <property type="match status" value="1"/>
</dbReference>
<dbReference type="OrthoDB" id="5956066at2759"/>
<dbReference type="GO" id="GO:0000390">
    <property type="term" value="P:spliceosomal complex disassembly"/>
    <property type="evidence" value="ECO:0007669"/>
    <property type="project" value="InterPro"/>
</dbReference>
<dbReference type="SMART" id="SM01169">
    <property type="entry name" value="DUF1943"/>
    <property type="match status" value="1"/>
</dbReference>
<dbReference type="PROSITE" id="PS51211">
    <property type="entry name" value="VITELLOGENIN"/>
    <property type="match status" value="1"/>
</dbReference>
<feature type="region of interest" description="Disordered" evidence="6">
    <location>
        <begin position="145"/>
        <end position="167"/>
    </location>
</feature>
<dbReference type="Pfam" id="PF01347">
    <property type="entry name" value="Vitellogenin_N"/>
    <property type="match status" value="1"/>
</dbReference>
<dbReference type="InterPro" id="IPR012890">
    <property type="entry name" value="GCFC2-like"/>
</dbReference>
<evidence type="ECO:0000259" key="7">
    <source>
        <dbReference type="PROSITE" id="PS51211"/>
    </source>
</evidence>
<dbReference type="InterPro" id="IPR015819">
    <property type="entry name" value="Lipid_transp_b-sht_shell"/>
</dbReference>
<feature type="region of interest" description="Disordered" evidence="6">
    <location>
        <begin position="65"/>
        <end position="101"/>
    </location>
</feature>
<dbReference type="EMBL" id="KZ288189">
    <property type="protein sequence ID" value="PBC34689.1"/>
    <property type="molecule type" value="Genomic_DNA"/>
</dbReference>
<keyword evidence="8" id="KW-0238">DNA-binding</keyword>
<feature type="region of interest" description="Disordered" evidence="6">
    <location>
        <begin position="1"/>
        <end position="47"/>
    </location>
</feature>
<evidence type="ECO:0000313" key="8">
    <source>
        <dbReference type="EMBL" id="PBC34689.1"/>
    </source>
</evidence>
<gene>
    <name evidence="8" type="ORF">APICC_05873</name>
</gene>
<dbReference type="InterPro" id="IPR028211">
    <property type="entry name" value="Ntr2"/>
</dbReference>
<proteinExistence type="inferred from homology"/>
<dbReference type="InterPro" id="IPR022783">
    <property type="entry name" value="GCFC_dom"/>
</dbReference>
<dbReference type="SUPFAM" id="SSF56968">
    <property type="entry name" value="Lipovitellin-phosvitin complex, beta-sheet shell regions"/>
    <property type="match status" value="2"/>
</dbReference>
<evidence type="ECO:0000256" key="2">
    <source>
        <dbReference type="ARBA" id="ARBA00010801"/>
    </source>
</evidence>
<dbReference type="SMART" id="SM00638">
    <property type="entry name" value="LPD_N"/>
    <property type="match status" value="1"/>
</dbReference>
<dbReference type="Proteomes" id="UP000242457">
    <property type="component" value="Unassembled WGS sequence"/>
</dbReference>
<feature type="compositionally biased region" description="Acidic residues" evidence="6">
    <location>
        <begin position="268"/>
        <end position="280"/>
    </location>
</feature>
<dbReference type="SUPFAM" id="SSF48431">
    <property type="entry name" value="Lipovitellin-phosvitin complex, superhelical domain"/>
    <property type="match status" value="1"/>
</dbReference>
<accession>A0A2A3EU71</accession>
<reference evidence="8 9" key="1">
    <citation type="submission" date="2014-07" db="EMBL/GenBank/DDBJ databases">
        <title>Genomic and transcriptomic analysis on Apis cerana provide comprehensive insights into honey bee biology.</title>
        <authorList>
            <person name="Diao Q."/>
            <person name="Sun L."/>
            <person name="Zheng H."/>
            <person name="Zheng H."/>
            <person name="Xu S."/>
            <person name="Wang S."/>
            <person name="Zeng Z."/>
            <person name="Hu F."/>
            <person name="Su S."/>
            <person name="Wu J."/>
        </authorList>
    </citation>
    <scope>NUCLEOTIDE SEQUENCE [LARGE SCALE GENOMIC DNA]</scope>
    <source>
        <tissue evidence="8">Pupae without intestine</tissue>
    </source>
</reference>
<dbReference type="GO" id="GO:0071008">
    <property type="term" value="C:U2-type post-mRNA release spliceosomal complex"/>
    <property type="evidence" value="ECO:0007669"/>
    <property type="project" value="InterPro"/>
</dbReference>
<organism evidence="8 9">
    <name type="scientific">Apis cerana cerana</name>
    <name type="common">Oriental honeybee</name>
    <dbReference type="NCBI Taxonomy" id="94128"/>
    <lineage>
        <taxon>Eukaryota</taxon>
        <taxon>Metazoa</taxon>
        <taxon>Ecdysozoa</taxon>
        <taxon>Arthropoda</taxon>
        <taxon>Hexapoda</taxon>
        <taxon>Insecta</taxon>
        <taxon>Pterygota</taxon>
        <taxon>Neoptera</taxon>
        <taxon>Endopterygota</taxon>
        <taxon>Hymenoptera</taxon>
        <taxon>Apocrita</taxon>
        <taxon>Aculeata</taxon>
        <taxon>Apoidea</taxon>
        <taxon>Anthophila</taxon>
        <taxon>Apidae</taxon>
        <taxon>Apis</taxon>
    </lineage>
</organism>
<protein>
    <submittedName>
        <fullName evidence="8">GC-rich sequence DNA-binding factor</fullName>
    </submittedName>
</protein>
<evidence type="ECO:0000313" key="9">
    <source>
        <dbReference type="Proteomes" id="UP000242457"/>
    </source>
</evidence>
<dbReference type="InterPro" id="IPR011030">
    <property type="entry name" value="Lipovitellin_superhlx_dom"/>
</dbReference>
<comment type="subcellular location">
    <subcellularLocation>
        <location evidence="1">Nucleus</location>
    </subcellularLocation>
</comment>
<comment type="similarity">
    <text evidence="2">Belongs to the GCF family.</text>
</comment>
<feature type="compositionally biased region" description="Basic and acidic residues" evidence="6">
    <location>
        <begin position="78"/>
        <end position="95"/>
    </location>
</feature>
<dbReference type="Pfam" id="PF15458">
    <property type="entry name" value="NTR2"/>
    <property type="match status" value="1"/>
</dbReference>
<dbReference type="STRING" id="94128.A0A2A3EU71"/>
<dbReference type="GO" id="GO:0003677">
    <property type="term" value="F:DNA binding"/>
    <property type="evidence" value="ECO:0007669"/>
    <property type="project" value="UniProtKB-KW"/>
</dbReference>
<evidence type="ECO:0000256" key="4">
    <source>
        <dbReference type="ARBA" id="ARBA00023242"/>
    </source>
</evidence>
<dbReference type="PANTHER" id="PTHR12214:SF0">
    <property type="entry name" value="LD29489P"/>
    <property type="match status" value="1"/>
</dbReference>
<evidence type="ECO:0000256" key="1">
    <source>
        <dbReference type="ARBA" id="ARBA00004123"/>
    </source>
</evidence>
<keyword evidence="4" id="KW-0539">Nucleus</keyword>
<feature type="domain" description="Vitellogenin" evidence="7">
    <location>
        <begin position="800"/>
        <end position="1433"/>
    </location>
</feature>
<evidence type="ECO:0000256" key="6">
    <source>
        <dbReference type="SAM" id="MobiDB-lite"/>
    </source>
</evidence>
<feature type="compositionally biased region" description="Basic residues" evidence="6">
    <location>
        <begin position="1"/>
        <end position="14"/>
    </location>
</feature>
<evidence type="ECO:0000256" key="5">
    <source>
        <dbReference type="PROSITE-ProRule" id="PRU00557"/>
    </source>
</evidence>